<evidence type="ECO:0000313" key="12">
    <source>
        <dbReference type="EnsemblMetazoa" id="XP_030845902"/>
    </source>
</evidence>
<dbReference type="FunFam" id="3.30.420.40:FF:000106">
    <property type="entry name" value="Probable tRNA N6-adenosine threonylcarbamoyltransferase, mitochondrial"/>
    <property type="match status" value="1"/>
</dbReference>
<keyword evidence="6" id="KW-0809">Transit peptide</keyword>
<organism evidence="12 13">
    <name type="scientific">Strongylocentrotus purpuratus</name>
    <name type="common">Purple sea urchin</name>
    <dbReference type="NCBI Taxonomy" id="7668"/>
    <lineage>
        <taxon>Eukaryota</taxon>
        <taxon>Metazoa</taxon>
        <taxon>Echinodermata</taxon>
        <taxon>Eleutherozoa</taxon>
        <taxon>Echinozoa</taxon>
        <taxon>Echinoidea</taxon>
        <taxon>Euechinoidea</taxon>
        <taxon>Echinacea</taxon>
        <taxon>Camarodonta</taxon>
        <taxon>Echinidea</taxon>
        <taxon>Strongylocentrotidae</taxon>
        <taxon>Strongylocentrotus</taxon>
    </lineage>
</organism>
<dbReference type="OrthoDB" id="10259622at2759"/>
<evidence type="ECO:0000256" key="3">
    <source>
        <dbReference type="ARBA" id="ARBA00022679"/>
    </source>
</evidence>
<dbReference type="Proteomes" id="UP000007110">
    <property type="component" value="Unassembled WGS sequence"/>
</dbReference>
<dbReference type="Pfam" id="PF00814">
    <property type="entry name" value="TsaD"/>
    <property type="match status" value="1"/>
</dbReference>
<dbReference type="PRINTS" id="PR00789">
    <property type="entry name" value="OSIALOPTASE"/>
</dbReference>
<dbReference type="PANTHER" id="PTHR11735">
    <property type="entry name" value="TRNA N6-ADENOSINE THREONYLCARBAMOYLTRANSFERASE"/>
    <property type="match status" value="1"/>
</dbReference>
<evidence type="ECO:0000256" key="7">
    <source>
        <dbReference type="ARBA" id="ARBA00023128"/>
    </source>
</evidence>
<dbReference type="InterPro" id="IPR000905">
    <property type="entry name" value="Gcp-like_dom"/>
</dbReference>
<sequence>MLAPTISTCKAPVLHLLQRCRRPTLLSNLTKQLGRHHERHSHSRLVLGIETTCDDTGAAVMDETGRVLAERLHTQKRIHAKNGGIIPPLAQALHRQFIDPVVQGTIEDAGIEMKDLSAVALSTMPGMPLSLRVGLDYTKDMLLRHPHLPLIPIHHMEAHALTVRMVERVDFPFLVLLVSGGNCILAVARGVGDFKVLGVTWDDAPGEAFDKVARRLKLQHHPDCLGLCGGQAIEKMAENGNFRLLIERGVPMSRHRDCNFSFAGLKNMANWLIQHHEVRQGLTASDDHHLATISDIAASFQHKVTQHLVIRIARAMLYCQQTGLIPEGNQTLVVSGGVASNDYIRKALDFTTSLFKYKLICPPPYLCTDNGVMIAWAGVERLRLDMGFAEDPQSLRFQPKMPLGEDISEQVTEANIKIKRIKFW</sequence>
<dbReference type="GO" id="GO:0002949">
    <property type="term" value="P:tRNA threonylcarbamoyladenosine modification"/>
    <property type="evidence" value="ECO:0007669"/>
    <property type="project" value="UniProtKB-UniRule"/>
</dbReference>
<dbReference type="HAMAP" id="MF_01445">
    <property type="entry name" value="TsaD"/>
    <property type="match status" value="1"/>
</dbReference>
<dbReference type="PANTHER" id="PTHR11735:SF6">
    <property type="entry name" value="TRNA N6-ADENOSINE THREONYLCARBAMOYLTRANSFERASE, MITOCHONDRIAL"/>
    <property type="match status" value="1"/>
</dbReference>
<feature type="domain" description="Gcp-like" evidence="11">
    <location>
        <begin position="67"/>
        <end position="376"/>
    </location>
</feature>
<dbReference type="OMA" id="NAAMIGC"/>
<dbReference type="CDD" id="cd24134">
    <property type="entry name" value="ASKHA_NBD_OSGEPL1_QRI7_euk"/>
    <property type="match status" value="1"/>
</dbReference>
<keyword evidence="8 10" id="KW-0012">Acyltransferase</keyword>
<dbReference type="InParanoid" id="A0A7M7P3T2"/>
<evidence type="ECO:0000256" key="2">
    <source>
        <dbReference type="ARBA" id="ARBA00012156"/>
    </source>
</evidence>
<proteinExistence type="inferred from homology"/>
<evidence type="ECO:0000256" key="1">
    <source>
        <dbReference type="ARBA" id="ARBA00004173"/>
    </source>
</evidence>
<reference evidence="12" key="2">
    <citation type="submission" date="2021-01" db="UniProtKB">
        <authorList>
            <consortium name="EnsemblMetazoa"/>
        </authorList>
    </citation>
    <scope>IDENTIFICATION</scope>
</reference>
<dbReference type="GO" id="GO:0046872">
    <property type="term" value="F:metal ion binding"/>
    <property type="evidence" value="ECO:0007669"/>
    <property type="project" value="UniProtKB-KW"/>
</dbReference>
<dbReference type="GeneID" id="588275"/>
<evidence type="ECO:0000256" key="8">
    <source>
        <dbReference type="ARBA" id="ARBA00023315"/>
    </source>
</evidence>
<accession>A0A7M7P3T2</accession>
<evidence type="ECO:0000259" key="11">
    <source>
        <dbReference type="Pfam" id="PF00814"/>
    </source>
</evidence>
<keyword evidence="13" id="KW-1185">Reference proteome</keyword>
<dbReference type="AlphaFoldDB" id="A0A7M7P3T2"/>
<dbReference type="SUPFAM" id="SSF53067">
    <property type="entry name" value="Actin-like ATPase domain"/>
    <property type="match status" value="1"/>
</dbReference>
<name>A0A7M7P3T2_STRPU</name>
<evidence type="ECO:0000256" key="4">
    <source>
        <dbReference type="ARBA" id="ARBA00022694"/>
    </source>
</evidence>
<dbReference type="GO" id="GO:0005739">
    <property type="term" value="C:mitochondrion"/>
    <property type="evidence" value="ECO:0000318"/>
    <property type="project" value="GO_Central"/>
</dbReference>
<comment type="subunit">
    <text evidence="10">Homodimer.</text>
</comment>
<dbReference type="FunCoup" id="A0A7M7P3T2">
    <property type="interactions" value="1177"/>
</dbReference>
<dbReference type="InterPro" id="IPR022450">
    <property type="entry name" value="TsaD"/>
</dbReference>
<comment type="catalytic activity">
    <reaction evidence="9 10">
        <text>L-threonylcarbamoyladenylate + adenosine(37) in tRNA = N(6)-L-threonylcarbamoyladenosine(37) in tRNA + AMP + H(+)</text>
        <dbReference type="Rhea" id="RHEA:37059"/>
        <dbReference type="Rhea" id="RHEA-COMP:10162"/>
        <dbReference type="Rhea" id="RHEA-COMP:10163"/>
        <dbReference type="ChEBI" id="CHEBI:15378"/>
        <dbReference type="ChEBI" id="CHEBI:73682"/>
        <dbReference type="ChEBI" id="CHEBI:74411"/>
        <dbReference type="ChEBI" id="CHEBI:74418"/>
        <dbReference type="ChEBI" id="CHEBI:456215"/>
        <dbReference type="EC" id="2.3.1.234"/>
    </reaction>
</comment>
<dbReference type="InterPro" id="IPR043129">
    <property type="entry name" value="ATPase_NBD"/>
</dbReference>
<dbReference type="Gene3D" id="3.30.420.40">
    <property type="match status" value="2"/>
</dbReference>
<comment type="function">
    <text evidence="10">Required for the formation of a threonylcarbamoyl group on adenosine at position 37 (t(6)A37) in mitochondrial tRNAs that read codons beginning with adenine. Probably involved in the transfer of the threonylcarbamoyl moiety of threonylcarbamoyl-AMP (TC-AMP) to the N6 group of A37. Involved in mitochondrial genome maintenance.</text>
</comment>
<dbReference type="EnsemblMetazoa" id="XM_030990042">
    <property type="protein sequence ID" value="XP_030845902"/>
    <property type="gene ID" value="LOC588275"/>
</dbReference>
<evidence type="ECO:0000256" key="6">
    <source>
        <dbReference type="ARBA" id="ARBA00022946"/>
    </source>
</evidence>
<comment type="cofactor">
    <cofactor evidence="10">
        <name>a divalent metal cation</name>
        <dbReference type="ChEBI" id="CHEBI:60240"/>
    </cofactor>
    <text evidence="10">Binds 1 divalent metal cation per subunit.</text>
</comment>
<evidence type="ECO:0000256" key="9">
    <source>
        <dbReference type="ARBA" id="ARBA00048117"/>
    </source>
</evidence>
<comment type="subcellular location">
    <subcellularLocation>
        <location evidence="1 10">Mitochondrion</location>
    </subcellularLocation>
</comment>
<keyword evidence="7 10" id="KW-0496">Mitochondrion</keyword>
<dbReference type="RefSeq" id="XP_030845902.1">
    <property type="nucleotide sequence ID" value="XM_030990042.1"/>
</dbReference>
<keyword evidence="5 10" id="KW-0479">Metal-binding</keyword>
<dbReference type="EC" id="2.3.1.234" evidence="2"/>
<dbReference type="NCBIfam" id="TIGR00329">
    <property type="entry name" value="gcp_kae1"/>
    <property type="match status" value="1"/>
</dbReference>
<dbReference type="GO" id="GO:0061711">
    <property type="term" value="F:tRNA N(6)-L-threonylcarbamoyladenine synthase activity"/>
    <property type="evidence" value="ECO:0007669"/>
    <property type="project" value="UniProtKB-EC"/>
</dbReference>
<evidence type="ECO:0000313" key="13">
    <source>
        <dbReference type="Proteomes" id="UP000007110"/>
    </source>
</evidence>
<keyword evidence="3 10" id="KW-0808">Transferase</keyword>
<dbReference type="InterPro" id="IPR017861">
    <property type="entry name" value="KAE1/TsaD"/>
</dbReference>
<keyword evidence="4 10" id="KW-0819">tRNA processing</keyword>
<comment type="similarity">
    <text evidence="10">Belongs to the KAE1 / TsaD family.</text>
</comment>
<protein>
    <recommendedName>
        <fullName evidence="2">N(6)-L-threonylcarbamoyladenine synthase</fullName>
        <ecNumber evidence="2">2.3.1.234</ecNumber>
    </recommendedName>
</protein>
<dbReference type="KEGG" id="spu:588275"/>
<evidence type="ECO:0000256" key="5">
    <source>
        <dbReference type="ARBA" id="ARBA00022723"/>
    </source>
</evidence>
<reference evidence="13" key="1">
    <citation type="submission" date="2015-02" db="EMBL/GenBank/DDBJ databases">
        <title>Genome sequencing for Strongylocentrotus purpuratus.</title>
        <authorList>
            <person name="Murali S."/>
            <person name="Liu Y."/>
            <person name="Vee V."/>
            <person name="English A."/>
            <person name="Wang M."/>
            <person name="Skinner E."/>
            <person name="Han Y."/>
            <person name="Muzny D.M."/>
            <person name="Worley K.C."/>
            <person name="Gibbs R.A."/>
        </authorList>
    </citation>
    <scope>NUCLEOTIDE SEQUENCE</scope>
</reference>
<evidence type="ECO:0000256" key="10">
    <source>
        <dbReference type="HAMAP-Rule" id="MF_03179"/>
    </source>
</evidence>